<evidence type="ECO:0000313" key="3">
    <source>
        <dbReference type="Proteomes" id="UP000189941"/>
    </source>
</evidence>
<evidence type="ECO:0000313" key="2">
    <source>
        <dbReference type="EMBL" id="SJZ30763.1"/>
    </source>
</evidence>
<name>A0A1T4JKX8_9LACT</name>
<dbReference type="EMBL" id="FUWO01000001">
    <property type="protein sequence ID" value="SJZ30763.1"/>
    <property type="molecule type" value="Genomic_DNA"/>
</dbReference>
<feature type="transmembrane region" description="Helical" evidence="1">
    <location>
        <begin position="149"/>
        <end position="166"/>
    </location>
</feature>
<keyword evidence="3" id="KW-1185">Reference proteome</keyword>
<keyword evidence="1" id="KW-0472">Membrane</keyword>
<feature type="transmembrane region" description="Helical" evidence="1">
    <location>
        <begin position="373"/>
        <end position="391"/>
    </location>
</feature>
<feature type="transmembrane region" description="Helical" evidence="1">
    <location>
        <begin position="340"/>
        <end position="361"/>
    </location>
</feature>
<dbReference type="STRING" id="1121925.SAMN02746011_00090"/>
<evidence type="ECO:0000256" key="1">
    <source>
        <dbReference type="SAM" id="Phobius"/>
    </source>
</evidence>
<dbReference type="OrthoDB" id="1832444at2"/>
<organism evidence="2 3">
    <name type="scientific">Globicatella sulfidifaciens DSM 15739</name>
    <dbReference type="NCBI Taxonomy" id="1121925"/>
    <lineage>
        <taxon>Bacteria</taxon>
        <taxon>Bacillati</taxon>
        <taxon>Bacillota</taxon>
        <taxon>Bacilli</taxon>
        <taxon>Lactobacillales</taxon>
        <taxon>Aerococcaceae</taxon>
        <taxon>Globicatella</taxon>
    </lineage>
</organism>
<feature type="transmembrane region" description="Helical" evidence="1">
    <location>
        <begin position="12"/>
        <end position="36"/>
    </location>
</feature>
<feature type="transmembrane region" description="Helical" evidence="1">
    <location>
        <begin position="172"/>
        <end position="189"/>
    </location>
</feature>
<gene>
    <name evidence="2" type="ORF">SAMN02746011_00090</name>
</gene>
<dbReference type="Proteomes" id="UP000189941">
    <property type="component" value="Unassembled WGS sequence"/>
</dbReference>
<dbReference type="RefSeq" id="WP_078754972.1">
    <property type="nucleotide sequence ID" value="NZ_FUWO01000001.1"/>
</dbReference>
<accession>A0A1T4JKX8</accession>
<keyword evidence="1" id="KW-0812">Transmembrane</keyword>
<keyword evidence="1" id="KW-1133">Transmembrane helix</keyword>
<reference evidence="3" key="1">
    <citation type="submission" date="2017-02" db="EMBL/GenBank/DDBJ databases">
        <authorList>
            <person name="Varghese N."/>
            <person name="Submissions S."/>
        </authorList>
    </citation>
    <scope>NUCLEOTIDE SEQUENCE [LARGE SCALE GENOMIC DNA]</scope>
    <source>
        <strain evidence="3">DSM 15739</strain>
    </source>
</reference>
<dbReference type="AlphaFoldDB" id="A0A1T4JKX8"/>
<proteinExistence type="predicted"/>
<feature type="transmembrane region" description="Helical" evidence="1">
    <location>
        <begin position="201"/>
        <end position="230"/>
    </location>
</feature>
<sequence>MKHKHTNLGQILWQLTLLFVLLVAFYFSLMVLSYTIPIEKIAVNLHYSLETIASETKRWSVMGEFKGTKLDTFTDNLIFNKLTNQEELSAIQAAMWNNGYERYWLGDIAVLRPLLIFISYKHIRYLNIFLVFIVFYFSMTKVEKAISRTYAYLLMTMLLLIHFWIFPLSLQYTPVFIISLLGIVAVIAIHQRYGYRLSKMVLLFFTIGSVTNFFDLLTVPLLTFAFPWMIYFVLVNQHHRRHFKHNLSETVILGWTWFMGYGLTWASKWSIGSVILKENSFANVANQIALRTSGKTDEVLDAIEIIKNMWKILLPKTAMIILVIWLIILLVQSFKGVKSYQHWLSTTPLLMVALVPFVWVFILKNHNFHHAYFTYRLFIITLFSVYTYLYLNLKQRNE</sequence>
<feature type="transmembrane region" description="Helical" evidence="1">
    <location>
        <begin position="313"/>
        <end position="334"/>
    </location>
</feature>
<protein>
    <recommendedName>
        <fullName evidence="4">Glycosyltransferase RgtA/B/C/D-like domain-containing protein</fullName>
    </recommendedName>
</protein>
<evidence type="ECO:0008006" key="4">
    <source>
        <dbReference type="Google" id="ProtNLM"/>
    </source>
</evidence>
<feature type="transmembrane region" description="Helical" evidence="1">
    <location>
        <begin position="114"/>
        <end position="137"/>
    </location>
</feature>